<dbReference type="Proteomes" id="UP000663879">
    <property type="component" value="Unassembled WGS sequence"/>
</dbReference>
<dbReference type="EMBL" id="CAJNOC010004292">
    <property type="protein sequence ID" value="CAF1016379.1"/>
    <property type="molecule type" value="Genomic_DNA"/>
</dbReference>
<evidence type="ECO:0000313" key="2">
    <source>
        <dbReference type="EMBL" id="CAF1016379.1"/>
    </source>
</evidence>
<protein>
    <submittedName>
        <fullName evidence="2">Uncharacterized protein</fullName>
    </submittedName>
</protein>
<proteinExistence type="predicted"/>
<comment type="caution">
    <text evidence="2">The sequence shown here is derived from an EMBL/GenBank/DDBJ whole genome shotgun (WGS) entry which is preliminary data.</text>
</comment>
<keyword evidence="3" id="KW-1185">Reference proteome</keyword>
<gene>
    <name evidence="2" type="ORF">OXX778_LOCUS17150</name>
</gene>
<feature type="region of interest" description="Disordered" evidence="1">
    <location>
        <begin position="51"/>
        <end position="76"/>
    </location>
</feature>
<accession>A0A814I2V2</accession>
<evidence type="ECO:0000313" key="3">
    <source>
        <dbReference type="Proteomes" id="UP000663879"/>
    </source>
</evidence>
<sequence length="107" mass="12045">MVKKRGFYIQETNEVVYMQDKLSGTTSIKIKAMEIFTNVYRNTHEETFEFKASNASVPTPTSTASNSQSSSPNLHSVSSSQVIDYKVITQFSQIQIPSLPIEQSINY</sequence>
<organism evidence="2 3">
    <name type="scientific">Brachionus calyciflorus</name>
    <dbReference type="NCBI Taxonomy" id="104777"/>
    <lineage>
        <taxon>Eukaryota</taxon>
        <taxon>Metazoa</taxon>
        <taxon>Spiralia</taxon>
        <taxon>Gnathifera</taxon>
        <taxon>Rotifera</taxon>
        <taxon>Eurotatoria</taxon>
        <taxon>Monogononta</taxon>
        <taxon>Pseudotrocha</taxon>
        <taxon>Ploima</taxon>
        <taxon>Brachionidae</taxon>
        <taxon>Brachionus</taxon>
    </lineage>
</organism>
<feature type="non-terminal residue" evidence="2">
    <location>
        <position position="1"/>
    </location>
</feature>
<feature type="compositionally biased region" description="Low complexity" evidence="1">
    <location>
        <begin position="60"/>
        <end position="76"/>
    </location>
</feature>
<reference evidence="2" key="1">
    <citation type="submission" date="2021-02" db="EMBL/GenBank/DDBJ databases">
        <authorList>
            <person name="Nowell W R."/>
        </authorList>
    </citation>
    <scope>NUCLEOTIDE SEQUENCE</scope>
    <source>
        <strain evidence="2">Ploen Becks lab</strain>
    </source>
</reference>
<dbReference type="AlphaFoldDB" id="A0A814I2V2"/>
<name>A0A814I2V2_9BILA</name>
<evidence type="ECO:0000256" key="1">
    <source>
        <dbReference type="SAM" id="MobiDB-lite"/>
    </source>
</evidence>